<feature type="non-terminal residue" evidence="4">
    <location>
        <position position="1"/>
    </location>
</feature>
<comment type="cofactor">
    <cofactor evidence="1">
        <name>a divalent metal cation</name>
        <dbReference type="ChEBI" id="CHEBI:60240"/>
    </cofactor>
</comment>
<protein>
    <recommendedName>
        <fullName evidence="3">DDE Tnp4 domain-containing protein</fullName>
    </recommendedName>
</protein>
<keyword evidence="5" id="KW-1185">Reference proteome</keyword>
<evidence type="ECO:0000313" key="5">
    <source>
        <dbReference type="Proteomes" id="UP000078492"/>
    </source>
</evidence>
<feature type="domain" description="DDE Tnp4" evidence="3">
    <location>
        <begin position="49"/>
        <end position="186"/>
    </location>
</feature>
<dbReference type="AlphaFoldDB" id="A0A151IT92"/>
<evidence type="ECO:0000256" key="1">
    <source>
        <dbReference type="ARBA" id="ARBA00001968"/>
    </source>
</evidence>
<sequence length="256" mass="29323">KILNYIENVVHLYSGNDFIMHFRLSREVTNELINRFAASPTFLALQGAIDGSHIRIDKPIEDKDSYINRKQFFSIQLQGIMNHEQKFINVFIGYPGSVHDARIFRESPVYNSLNELCGEPFKYVDIATSNTLNSNTDFQISDNNSLPDAILNHNNTPATSTTVETNYQNNVYFTKKILSLLIHIKEQNNEMLTILHDKRTTATTSQFRLKDLTVKLPCSYLTTLGGKDLTSKTNRICKYLLTDDITSNYSLFIRLP</sequence>
<evidence type="ECO:0000256" key="2">
    <source>
        <dbReference type="ARBA" id="ARBA00022723"/>
    </source>
</evidence>
<dbReference type="EMBL" id="KQ981023">
    <property type="protein sequence ID" value="KYN10219.1"/>
    <property type="molecule type" value="Genomic_DNA"/>
</dbReference>
<accession>A0A151IT92</accession>
<dbReference type="STRING" id="471704.A0A151IT92"/>
<evidence type="ECO:0000313" key="4">
    <source>
        <dbReference type="EMBL" id="KYN10219.1"/>
    </source>
</evidence>
<dbReference type="Proteomes" id="UP000078492">
    <property type="component" value="Unassembled WGS sequence"/>
</dbReference>
<gene>
    <name evidence="4" type="ORF">ALC57_17650</name>
</gene>
<dbReference type="InterPro" id="IPR027806">
    <property type="entry name" value="HARBI1_dom"/>
</dbReference>
<keyword evidence="2" id="KW-0479">Metal-binding</keyword>
<proteinExistence type="predicted"/>
<organism evidence="4 5">
    <name type="scientific">Trachymyrmex cornetzi</name>
    <dbReference type="NCBI Taxonomy" id="471704"/>
    <lineage>
        <taxon>Eukaryota</taxon>
        <taxon>Metazoa</taxon>
        <taxon>Ecdysozoa</taxon>
        <taxon>Arthropoda</taxon>
        <taxon>Hexapoda</taxon>
        <taxon>Insecta</taxon>
        <taxon>Pterygota</taxon>
        <taxon>Neoptera</taxon>
        <taxon>Endopterygota</taxon>
        <taxon>Hymenoptera</taxon>
        <taxon>Apocrita</taxon>
        <taxon>Aculeata</taxon>
        <taxon>Formicoidea</taxon>
        <taxon>Formicidae</taxon>
        <taxon>Myrmicinae</taxon>
        <taxon>Trachymyrmex</taxon>
    </lineage>
</organism>
<reference evidence="4 5" key="1">
    <citation type="submission" date="2015-09" db="EMBL/GenBank/DDBJ databases">
        <title>Trachymyrmex cornetzi WGS genome.</title>
        <authorList>
            <person name="Nygaard S."/>
            <person name="Hu H."/>
            <person name="Boomsma J."/>
            <person name="Zhang G."/>
        </authorList>
    </citation>
    <scope>NUCLEOTIDE SEQUENCE [LARGE SCALE GENOMIC DNA]</scope>
    <source>
        <strain evidence="4">Tcor2-1</strain>
        <tissue evidence="4">Whole body</tissue>
    </source>
</reference>
<dbReference type="GO" id="GO:0046872">
    <property type="term" value="F:metal ion binding"/>
    <property type="evidence" value="ECO:0007669"/>
    <property type="project" value="UniProtKB-KW"/>
</dbReference>
<dbReference type="Pfam" id="PF13359">
    <property type="entry name" value="DDE_Tnp_4"/>
    <property type="match status" value="1"/>
</dbReference>
<name>A0A151IT92_9HYME</name>
<evidence type="ECO:0000259" key="3">
    <source>
        <dbReference type="Pfam" id="PF13359"/>
    </source>
</evidence>